<evidence type="ECO:0000259" key="2">
    <source>
        <dbReference type="PROSITE" id="PS51767"/>
    </source>
</evidence>
<protein>
    <recommendedName>
        <fullName evidence="2">Peptidase A1 domain-containing protein</fullName>
    </recommendedName>
</protein>
<comment type="similarity">
    <text evidence="1">Belongs to the peptidase A1 family.</text>
</comment>
<sequence>MAKSHSSQIPSNGLCHVPQQNPITGDVSFGNLVQDKVSVENGFGQPLLTVDGFLFSCSKEVLVKGLVNGVKGVLGFGRSNLAFQSQMVNSFGFERKFLVCLSSKSNGFISSGVGMISNSLSLPSPLSLSYTPLEKSQKTHDVVDGYYVNVNSIKVNGRRLAVDQPIGAVEISSTAPYTVLKSTVYETLKKAFSKSMTMVAPVGPFGICFRSRVDVPVIELVMQSEMVKWRIHGRNLVVDVGDGVMCLGIVDGGLGMNGTMILGGYQLEDHVLEFNLGTSMMGFSSSLLMEGNSCSNIRETVSKSIQSL</sequence>
<organism evidence="3 4">
    <name type="scientific">Tagetes erecta</name>
    <name type="common">African marigold</name>
    <dbReference type="NCBI Taxonomy" id="13708"/>
    <lineage>
        <taxon>Eukaryota</taxon>
        <taxon>Viridiplantae</taxon>
        <taxon>Streptophyta</taxon>
        <taxon>Embryophyta</taxon>
        <taxon>Tracheophyta</taxon>
        <taxon>Spermatophyta</taxon>
        <taxon>Magnoliopsida</taxon>
        <taxon>eudicotyledons</taxon>
        <taxon>Gunneridae</taxon>
        <taxon>Pentapetalae</taxon>
        <taxon>asterids</taxon>
        <taxon>campanulids</taxon>
        <taxon>Asterales</taxon>
        <taxon>Asteraceae</taxon>
        <taxon>Asteroideae</taxon>
        <taxon>Heliantheae alliance</taxon>
        <taxon>Tageteae</taxon>
        <taxon>Tagetes</taxon>
    </lineage>
</organism>
<comment type="caution">
    <text evidence="3">The sequence shown here is derived from an EMBL/GenBank/DDBJ whole genome shotgun (WGS) entry which is preliminary data.</text>
</comment>
<dbReference type="Pfam" id="PF14543">
    <property type="entry name" value="TAXi_N"/>
    <property type="match status" value="1"/>
</dbReference>
<dbReference type="PANTHER" id="PTHR47965:SF46">
    <property type="entry name" value="BASIC 7S GLOBULIN-LIKE"/>
    <property type="match status" value="1"/>
</dbReference>
<dbReference type="SUPFAM" id="SSF50630">
    <property type="entry name" value="Acid proteases"/>
    <property type="match status" value="1"/>
</dbReference>
<dbReference type="InterPro" id="IPR032861">
    <property type="entry name" value="TAXi_N"/>
</dbReference>
<dbReference type="GO" id="GO:0006508">
    <property type="term" value="P:proteolysis"/>
    <property type="evidence" value="ECO:0007669"/>
    <property type="project" value="InterPro"/>
</dbReference>
<dbReference type="EMBL" id="JAUHHV010000003">
    <property type="protein sequence ID" value="KAK1430060.1"/>
    <property type="molecule type" value="Genomic_DNA"/>
</dbReference>
<dbReference type="InterPro" id="IPR033121">
    <property type="entry name" value="PEPTIDASE_A1"/>
</dbReference>
<feature type="domain" description="Peptidase A1" evidence="2">
    <location>
        <begin position="1"/>
        <end position="284"/>
    </location>
</feature>
<dbReference type="PANTHER" id="PTHR47965">
    <property type="entry name" value="ASPARTYL PROTEASE-RELATED"/>
    <property type="match status" value="1"/>
</dbReference>
<dbReference type="InterPro" id="IPR032799">
    <property type="entry name" value="TAXi_C"/>
</dbReference>
<gene>
    <name evidence="3" type="ORF">QVD17_12552</name>
</gene>
<evidence type="ECO:0000313" key="3">
    <source>
        <dbReference type="EMBL" id="KAK1430060.1"/>
    </source>
</evidence>
<dbReference type="AlphaFoldDB" id="A0AAD8L2B7"/>
<dbReference type="InterPro" id="IPR001461">
    <property type="entry name" value="Aspartic_peptidase_A1"/>
</dbReference>
<evidence type="ECO:0000256" key="1">
    <source>
        <dbReference type="ARBA" id="ARBA00007447"/>
    </source>
</evidence>
<dbReference type="Pfam" id="PF14541">
    <property type="entry name" value="TAXi_C"/>
    <property type="match status" value="1"/>
</dbReference>
<dbReference type="InterPro" id="IPR021109">
    <property type="entry name" value="Peptidase_aspartic_dom_sf"/>
</dbReference>
<reference evidence="3" key="1">
    <citation type="journal article" date="2023" name="bioRxiv">
        <title>Improved chromosome-level genome assembly for marigold (Tagetes erecta).</title>
        <authorList>
            <person name="Jiang F."/>
            <person name="Yuan L."/>
            <person name="Wang S."/>
            <person name="Wang H."/>
            <person name="Xu D."/>
            <person name="Wang A."/>
            <person name="Fan W."/>
        </authorList>
    </citation>
    <scope>NUCLEOTIDE SEQUENCE</scope>
    <source>
        <strain evidence="3">WSJ</strain>
        <tissue evidence="3">Leaf</tissue>
    </source>
</reference>
<name>A0AAD8L2B7_TARER</name>
<dbReference type="Gene3D" id="2.40.70.10">
    <property type="entry name" value="Acid Proteases"/>
    <property type="match status" value="2"/>
</dbReference>
<accession>A0AAD8L2B7</accession>
<proteinExistence type="inferred from homology"/>
<evidence type="ECO:0000313" key="4">
    <source>
        <dbReference type="Proteomes" id="UP001229421"/>
    </source>
</evidence>
<keyword evidence="4" id="KW-1185">Reference proteome</keyword>
<dbReference type="Proteomes" id="UP001229421">
    <property type="component" value="Unassembled WGS sequence"/>
</dbReference>
<dbReference type="PROSITE" id="PS51767">
    <property type="entry name" value="PEPTIDASE_A1"/>
    <property type="match status" value="1"/>
</dbReference>
<dbReference type="GO" id="GO:0004190">
    <property type="term" value="F:aspartic-type endopeptidase activity"/>
    <property type="evidence" value="ECO:0007669"/>
    <property type="project" value="InterPro"/>
</dbReference>